<proteinExistence type="predicted"/>
<dbReference type="EMBL" id="JAGFNK010000119">
    <property type="protein sequence ID" value="KAI9507584.1"/>
    <property type="molecule type" value="Genomic_DNA"/>
</dbReference>
<sequence>MRKLAQENAFPGQETSSARSFQIFQAASIKDSAWVAPLRGILLENYKRVHNAIAEGDKKTLTSLTMQEYAKSASRRLRKLHPAGSSATYKWRLVSQPSPVRVVSIRAVEGYFSLQPIRVGNPLYVNVLARFETIQSLTSRGVASTVEPKRIVEYLLFEKRMWYDTPWVIKEQLYMDR</sequence>
<organism evidence="1 2">
    <name type="scientific">Russula earlei</name>
    <dbReference type="NCBI Taxonomy" id="71964"/>
    <lineage>
        <taxon>Eukaryota</taxon>
        <taxon>Fungi</taxon>
        <taxon>Dikarya</taxon>
        <taxon>Basidiomycota</taxon>
        <taxon>Agaricomycotina</taxon>
        <taxon>Agaricomycetes</taxon>
        <taxon>Russulales</taxon>
        <taxon>Russulaceae</taxon>
        <taxon>Russula</taxon>
    </lineage>
</organism>
<comment type="caution">
    <text evidence="1">The sequence shown here is derived from an EMBL/GenBank/DDBJ whole genome shotgun (WGS) entry which is preliminary data.</text>
</comment>
<reference evidence="1" key="1">
    <citation type="submission" date="2021-03" db="EMBL/GenBank/DDBJ databases">
        <title>Evolutionary priming and transition to the ectomycorrhizal habit in an iconic lineage of mushroom-forming fungi: is preadaptation a requirement?</title>
        <authorList>
            <consortium name="DOE Joint Genome Institute"/>
            <person name="Looney B.P."/>
            <person name="Miyauchi S."/>
            <person name="Morin E."/>
            <person name="Drula E."/>
            <person name="Courty P.E."/>
            <person name="Chicoki N."/>
            <person name="Fauchery L."/>
            <person name="Kohler A."/>
            <person name="Kuo A."/>
            <person name="LaButti K."/>
            <person name="Pangilinan J."/>
            <person name="Lipzen A."/>
            <person name="Riley R."/>
            <person name="Andreopoulos W."/>
            <person name="He G."/>
            <person name="Johnson J."/>
            <person name="Barry K.W."/>
            <person name="Grigoriev I.V."/>
            <person name="Nagy L."/>
            <person name="Hibbett D."/>
            <person name="Henrissat B."/>
            <person name="Matheny P.B."/>
            <person name="Labbe J."/>
            <person name="Martin A.F."/>
        </authorList>
    </citation>
    <scope>NUCLEOTIDE SEQUENCE</scope>
    <source>
        <strain evidence="1">BPL698</strain>
    </source>
</reference>
<gene>
    <name evidence="1" type="ORF">F5148DRAFT_93792</name>
</gene>
<evidence type="ECO:0000313" key="1">
    <source>
        <dbReference type="EMBL" id="KAI9507584.1"/>
    </source>
</evidence>
<keyword evidence="2" id="KW-1185">Reference proteome</keyword>
<protein>
    <submittedName>
        <fullName evidence="1">Uncharacterized protein</fullName>
    </submittedName>
</protein>
<accession>A0ACC0U920</accession>
<evidence type="ECO:0000313" key="2">
    <source>
        <dbReference type="Proteomes" id="UP001207468"/>
    </source>
</evidence>
<name>A0ACC0U920_9AGAM</name>
<dbReference type="Proteomes" id="UP001207468">
    <property type="component" value="Unassembled WGS sequence"/>
</dbReference>